<protein>
    <submittedName>
        <fullName evidence="2">DNA-binding protein</fullName>
    </submittedName>
</protein>
<sequence>MIFHVYQCADCQLTLFPERYFCPACGGMHWRAMEAGVGTIEQITRLFSRAEAPENEPLVLATVRTEPEAWVVAQLEGTMARGERVRLQMLDDGKVMAVRA</sequence>
<gene>
    <name evidence="2" type="ORF">E1956_20775</name>
</gene>
<proteinExistence type="predicted"/>
<dbReference type="KEGG" id="ppai:E1956_20775"/>
<reference evidence="2 3" key="1">
    <citation type="submission" date="2019-03" db="EMBL/GenBank/DDBJ databases">
        <title>Paraburkholderia sp. 7MH5, isolated from subtropical forest soil.</title>
        <authorList>
            <person name="Gao Z.-H."/>
            <person name="Qiu L.-H."/>
        </authorList>
    </citation>
    <scope>NUCLEOTIDE SEQUENCE [LARGE SCALE GENOMIC DNA]</scope>
    <source>
        <strain evidence="2 3">7MH5</strain>
    </source>
</reference>
<dbReference type="InterPro" id="IPR012340">
    <property type="entry name" value="NA-bd_OB-fold"/>
</dbReference>
<evidence type="ECO:0000313" key="2">
    <source>
        <dbReference type="EMBL" id="QBQ99595.1"/>
    </source>
</evidence>
<dbReference type="Proteomes" id="UP000295727">
    <property type="component" value="Chromosome 2"/>
</dbReference>
<name>A0A4P7CU69_9BURK</name>
<evidence type="ECO:0000259" key="1">
    <source>
        <dbReference type="Pfam" id="PF12172"/>
    </source>
</evidence>
<dbReference type="Pfam" id="PF12172">
    <property type="entry name" value="zf-ChsH2"/>
    <property type="match status" value="1"/>
</dbReference>
<dbReference type="SUPFAM" id="SSF50249">
    <property type="entry name" value="Nucleic acid-binding proteins"/>
    <property type="match status" value="1"/>
</dbReference>
<dbReference type="EMBL" id="CP038149">
    <property type="protein sequence ID" value="QBQ99595.1"/>
    <property type="molecule type" value="Genomic_DNA"/>
</dbReference>
<organism evidence="2 3">
    <name type="scientific">Paraburkholderia pallida</name>
    <dbReference type="NCBI Taxonomy" id="2547399"/>
    <lineage>
        <taxon>Bacteria</taxon>
        <taxon>Pseudomonadati</taxon>
        <taxon>Pseudomonadota</taxon>
        <taxon>Betaproteobacteria</taxon>
        <taxon>Burkholderiales</taxon>
        <taxon>Burkholderiaceae</taxon>
        <taxon>Paraburkholderia</taxon>
    </lineage>
</organism>
<keyword evidence="2" id="KW-0238">DNA-binding</keyword>
<keyword evidence="3" id="KW-1185">Reference proteome</keyword>
<dbReference type="RefSeq" id="WP_134752474.1">
    <property type="nucleotide sequence ID" value="NZ_CP038149.1"/>
</dbReference>
<evidence type="ECO:0000313" key="3">
    <source>
        <dbReference type="Proteomes" id="UP000295727"/>
    </source>
</evidence>
<accession>A0A4P7CU69</accession>
<dbReference type="InterPro" id="IPR022002">
    <property type="entry name" value="ChsH2_Znr"/>
</dbReference>
<feature type="domain" description="ChsH2 rubredoxin-like zinc ribbon" evidence="1">
    <location>
        <begin position="7"/>
        <end position="27"/>
    </location>
</feature>
<dbReference type="OrthoDB" id="9033662at2"/>
<dbReference type="GO" id="GO:0003677">
    <property type="term" value="F:DNA binding"/>
    <property type="evidence" value="ECO:0007669"/>
    <property type="project" value="UniProtKB-KW"/>
</dbReference>
<dbReference type="AlphaFoldDB" id="A0A4P7CU69"/>